<organism evidence="2 3">
    <name type="scientific">Rhizoctonia solani</name>
    <dbReference type="NCBI Taxonomy" id="456999"/>
    <lineage>
        <taxon>Eukaryota</taxon>
        <taxon>Fungi</taxon>
        <taxon>Dikarya</taxon>
        <taxon>Basidiomycota</taxon>
        <taxon>Agaricomycotina</taxon>
        <taxon>Agaricomycetes</taxon>
        <taxon>Cantharellales</taxon>
        <taxon>Ceratobasidiaceae</taxon>
        <taxon>Rhizoctonia</taxon>
    </lineage>
</organism>
<feature type="compositionally biased region" description="Polar residues" evidence="1">
    <location>
        <begin position="1"/>
        <end position="11"/>
    </location>
</feature>
<evidence type="ECO:0000313" key="3">
    <source>
        <dbReference type="Proteomes" id="UP000663850"/>
    </source>
</evidence>
<accession>A0A8H3HP77</accession>
<evidence type="ECO:0000256" key="1">
    <source>
        <dbReference type="SAM" id="MobiDB-lite"/>
    </source>
</evidence>
<proteinExistence type="predicted"/>
<comment type="caution">
    <text evidence="2">The sequence shown here is derived from an EMBL/GenBank/DDBJ whole genome shotgun (WGS) entry which is preliminary data.</text>
</comment>
<name>A0A8H3HP77_9AGAM</name>
<reference evidence="2" key="1">
    <citation type="submission" date="2021-01" db="EMBL/GenBank/DDBJ databases">
        <authorList>
            <person name="Kaushik A."/>
        </authorList>
    </citation>
    <scope>NUCLEOTIDE SEQUENCE</scope>
    <source>
        <strain evidence="2">Type strain: AG8-Rh-89/</strain>
    </source>
</reference>
<dbReference type="AlphaFoldDB" id="A0A8H3HP77"/>
<dbReference type="EMBL" id="CAJMWZ010006981">
    <property type="protein sequence ID" value="CAE6530273.1"/>
    <property type="molecule type" value="Genomic_DNA"/>
</dbReference>
<protein>
    <submittedName>
        <fullName evidence="2">Uncharacterized protein</fullName>
    </submittedName>
</protein>
<feature type="compositionally biased region" description="Low complexity" evidence="1">
    <location>
        <begin position="13"/>
        <end position="25"/>
    </location>
</feature>
<dbReference type="Proteomes" id="UP000663850">
    <property type="component" value="Unassembled WGS sequence"/>
</dbReference>
<evidence type="ECO:0000313" key="2">
    <source>
        <dbReference type="EMBL" id="CAE6530273.1"/>
    </source>
</evidence>
<feature type="region of interest" description="Disordered" evidence="1">
    <location>
        <begin position="1"/>
        <end position="27"/>
    </location>
</feature>
<gene>
    <name evidence="2" type="ORF">RDB_LOCUS129758</name>
</gene>
<sequence length="145" mass="16858">MSSTITSTWLVPSSPTGSTSSFTNTWGVATPEDTEPLDWAAWAVTDPAWDLNWALDIYVLGGHGKDSYWVHYDHWYNLDTWLYIPINWDSGNRLPRNTYQEVNLEARANAFDYWAQNKGTDPNNWLWELIEDIEQKNQWAMIGRD</sequence>